<gene>
    <name evidence="3" type="ORF">EB812_00345</name>
</gene>
<organism evidence="3 4">
    <name type="scientific">Desulfovibrio legallii</name>
    <dbReference type="NCBI Taxonomy" id="571438"/>
    <lineage>
        <taxon>Bacteria</taxon>
        <taxon>Pseudomonadati</taxon>
        <taxon>Thermodesulfobacteriota</taxon>
        <taxon>Desulfovibrionia</taxon>
        <taxon>Desulfovibrionales</taxon>
        <taxon>Desulfovibrionaceae</taxon>
        <taxon>Desulfovibrio</taxon>
    </lineage>
</organism>
<dbReference type="SUPFAM" id="SSF81301">
    <property type="entry name" value="Nucleotidyltransferase"/>
    <property type="match status" value="1"/>
</dbReference>
<reference evidence="3 4" key="1">
    <citation type="submission" date="2018-12" db="EMBL/GenBank/DDBJ databases">
        <title>First genome draft of Desulfovibrio legallis sp. nov.</title>
        <authorList>
            <person name="Ben Dhia O."/>
            <person name="Najjari A."/>
            <person name="Ferjani R."/>
            <person name="Fhoula I."/>
            <person name="Fardeau M.-L."/>
            <person name="Boudabbous A."/>
            <person name="Ouzari H.I."/>
        </authorList>
    </citation>
    <scope>NUCLEOTIDE SEQUENCE [LARGE SCALE GENOMIC DNA]</scope>
    <source>
        <strain evidence="3 4">H1T</strain>
    </source>
</reference>
<proteinExistence type="predicted"/>
<accession>A0A6H3FC29</accession>
<keyword evidence="4" id="KW-1185">Reference proteome</keyword>
<dbReference type="Proteomes" id="UP000292919">
    <property type="component" value="Unassembled WGS sequence"/>
</dbReference>
<evidence type="ECO:0000256" key="1">
    <source>
        <dbReference type="ARBA" id="ARBA00022741"/>
    </source>
</evidence>
<evidence type="ECO:0000313" key="4">
    <source>
        <dbReference type="Proteomes" id="UP000292919"/>
    </source>
</evidence>
<dbReference type="Gene3D" id="1.10.3090.10">
    <property type="entry name" value="cca-adding enzyme, domain 2"/>
    <property type="match status" value="1"/>
</dbReference>
<dbReference type="Pfam" id="PF12627">
    <property type="entry name" value="PolyA_pol_RNAbd"/>
    <property type="match status" value="1"/>
</dbReference>
<name>A0A6H3FC29_9BACT</name>
<dbReference type="Gene3D" id="3.30.460.10">
    <property type="entry name" value="Beta Polymerase, domain 2"/>
    <property type="match status" value="2"/>
</dbReference>
<comment type="caution">
    <text evidence="3">The sequence shown here is derived from an EMBL/GenBank/DDBJ whole genome shotgun (WGS) entry which is preliminary data.</text>
</comment>
<protein>
    <submittedName>
        <fullName evidence="3">HD domain-containing protein</fullName>
    </submittedName>
</protein>
<dbReference type="EMBL" id="SIXC01000001">
    <property type="protein sequence ID" value="TBH81936.1"/>
    <property type="molecule type" value="Genomic_DNA"/>
</dbReference>
<dbReference type="InterPro" id="IPR050124">
    <property type="entry name" value="tRNA_CCA-adding_enzyme"/>
</dbReference>
<evidence type="ECO:0000259" key="2">
    <source>
        <dbReference type="Pfam" id="PF12627"/>
    </source>
</evidence>
<dbReference type="PANTHER" id="PTHR47545:SF1">
    <property type="entry name" value="MULTIFUNCTIONAL CCA PROTEIN"/>
    <property type="match status" value="1"/>
</dbReference>
<dbReference type="InterPro" id="IPR032828">
    <property type="entry name" value="PolyA_RNA-bd"/>
</dbReference>
<dbReference type="AlphaFoldDB" id="A0A6H3FC29"/>
<dbReference type="PANTHER" id="PTHR47545">
    <property type="entry name" value="MULTIFUNCTIONAL CCA PROTEIN"/>
    <property type="match status" value="1"/>
</dbReference>
<dbReference type="SUPFAM" id="SSF81891">
    <property type="entry name" value="Poly A polymerase C-terminal region-like"/>
    <property type="match status" value="1"/>
</dbReference>
<evidence type="ECO:0000313" key="3">
    <source>
        <dbReference type="EMBL" id="TBH81936.1"/>
    </source>
</evidence>
<dbReference type="GO" id="GO:0000166">
    <property type="term" value="F:nucleotide binding"/>
    <property type="evidence" value="ECO:0007669"/>
    <property type="project" value="UniProtKB-KW"/>
</dbReference>
<sequence>MGGAVRDMLLGRTPIELDFAFDGSAQEFLAAHPDAYMVGHSVHVCLWRGWECMPLHGGSPEADLRRRDLTINALALGSDGIIHLHPQTVQDLQDRLLRPAAATSFADDPTRVFRLARFAALWPDWRIDAAAFAQMRALAPAALAALPAERVARELRKALAAPVPGRFFRVLAQGNALTPWFAELQTARAVPAGPARWHANSVFGHSLRLADQLAGDPLAVWMAICHDLGKINTDPTLLPHHYGHEQRGVPLALQLAQRLRLPGVYAKAGALAAAEHMKAGIFHSLRTGTRRDLLWRVHRAGLEEPFWKLADADSGADIRRTAQAQLQALLPVTLPPHWRNRGADSARRLRELHCQALAALRDGEE</sequence>
<dbReference type="InterPro" id="IPR043519">
    <property type="entry name" value="NT_sf"/>
</dbReference>
<feature type="domain" description="tRNA nucleotidyltransferase/poly(A) polymerase RNA and SrmB- binding" evidence="2">
    <location>
        <begin position="126"/>
        <end position="185"/>
    </location>
</feature>
<keyword evidence="1" id="KW-0547">Nucleotide-binding</keyword>